<gene>
    <name evidence="3" type="ORF">RWH44_13180</name>
</gene>
<dbReference type="CDD" id="cd03801">
    <property type="entry name" value="GT4_PimA-like"/>
    <property type="match status" value="1"/>
</dbReference>
<proteinExistence type="predicted"/>
<organism evidence="3 4">
    <name type="scientific">Microbacterium phycohabitans</name>
    <dbReference type="NCBI Taxonomy" id="3075993"/>
    <lineage>
        <taxon>Bacteria</taxon>
        <taxon>Bacillati</taxon>
        <taxon>Actinomycetota</taxon>
        <taxon>Actinomycetes</taxon>
        <taxon>Micrococcales</taxon>
        <taxon>Microbacteriaceae</taxon>
        <taxon>Microbacterium</taxon>
    </lineage>
</organism>
<dbReference type="Pfam" id="PF00534">
    <property type="entry name" value="Glycos_transf_1"/>
    <property type="match status" value="1"/>
</dbReference>
<name>A0ABU3SQF8_9MICO</name>
<keyword evidence="1 3" id="KW-0808">Transferase</keyword>
<evidence type="ECO:0000256" key="1">
    <source>
        <dbReference type="ARBA" id="ARBA00022679"/>
    </source>
</evidence>
<dbReference type="Gene3D" id="3.40.50.2000">
    <property type="entry name" value="Glycogen Phosphorylase B"/>
    <property type="match status" value="2"/>
</dbReference>
<dbReference type="SUPFAM" id="SSF53756">
    <property type="entry name" value="UDP-Glycosyltransferase/glycogen phosphorylase"/>
    <property type="match status" value="1"/>
</dbReference>
<protein>
    <submittedName>
        <fullName evidence="3">Glycosyltransferase family 4 protein</fullName>
        <ecNumber evidence="3">2.4.-.-</ecNumber>
    </submittedName>
</protein>
<evidence type="ECO:0000313" key="4">
    <source>
        <dbReference type="Proteomes" id="UP001261125"/>
    </source>
</evidence>
<dbReference type="EC" id="2.4.-.-" evidence="3"/>
<keyword evidence="3" id="KW-0328">Glycosyltransferase</keyword>
<dbReference type="Proteomes" id="UP001261125">
    <property type="component" value="Unassembled WGS sequence"/>
</dbReference>
<dbReference type="EMBL" id="JAWDIT010000004">
    <property type="protein sequence ID" value="MDU0346650.1"/>
    <property type="molecule type" value="Genomic_DNA"/>
</dbReference>
<dbReference type="RefSeq" id="WP_316004912.1">
    <property type="nucleotide sequence ID" value="NZ_JAWDIT010000004.1"/>
</dbReference>
<dbReference type="GO" id="GO:0016757">
    <property type="term" value="F:glycosyltransferase activity"/>
    <property type="evidence" value="ECO:0007669"/>
    <property type="project" value="UniProtKB-KW"/>
</dbReference>
<reference evidence="3 4" key="1">
    <citation type="submission" date="2023-09" db="EMBL/GenBank/DDBJ databases">
        <title>Microbacterium fusihabitans sp. nov., Microbacterium phycihabitans sp. nov., and Microbacterium cervinum sp. nov., isolated from dried seaweeds of beach.</title>
        <authorList>
            <person name="Lee S.D."/>
        </authorList>
    </citation>
    <scope>NUCLEOTIDE SEQUENCE [LARGE SCALE GENOMIC DNA]</scope>
    <source>
        <strain evidence="3 4">KSW2-29</strain>
    </source>
</reference>
<sequence length="409" mass="44467">MTHSSVPVPSSRPHGRRIVFVDHAATPGGGQLALLWLLENSPHLDAHVIFLSAGPLLARFREAGIPTSVLTSRPFDRRMLVTALPALAAEVARQRADAVVATSIAAAKSLAFVPLRVPRLVYLQEDLARAFGRGLTTQLMFRTVYPAYDGIIANSRWTASTIPVELSEVPRAVAYPPSNAIRLRRLRRFGEGGVVRVATFSRPERWKGLDLVVDAAELLMRDRSCPRFQVDMFGGGAVMDERYTRDLRHRVEAGRLPIRLHGHIDDVAARLLDSDVVVVPSRLPEPFGQVVAQAKAAGAVVIVSDAGGALEQVTPGFDGLSFARGSASALADSLRSLLDDPRLGTRLSDAGIAEAHRWGDDVLAARFTRALDEICDRTRGAPRKRRRAFGLIRPWRSVRAGSVKSAITG</sequence>
<dbReference type="InterPro" id="IPR001296">
    <property type="entry name" value="Glyco_trans_1"/>
</dbReference>
<feature type="domain" description="Glycosyl transferase family 1" evidence="2">
    <location>
        <begin position="200"/>
        <end position="351"/>
    </location>
</feature>
<comment type="caution">
    <text evidence="3">The sequence shown here is derived from an EMBL/GenBank/DDBJ whole genome shotgun (WGS) entry which is preliminary data.</text>
</comment>
<keyword evidence="4" id="KW-1185">Reference proteome</keyword>
<accession>A0ABU3SQF8</accession>
<evidence type="ECO:0000313" key="3">
    <source>
        <dbReference type="EMBL" id="MDU0346650.1"/>
    </source>
</evidence>
<dbReference type="PANTHER" id="PTHR12526">
    <property type="entry name" value="GLYCOSYLTRANSFERASE"/>
    <property type="match status" value="1"/>
</dbReference>
<dbReference type="PANTHER" id="PTHR12526:SF638">
    <property type="entry name" value="SPORE COAT PROTEIN SA"/>
    <property type="match status" value="1"/>
</dbReference>
<evidence type="ECO:0000259" key="2">
    <source>
        <dbReference type="Pfam" id="PF00534"/>
    </source>
</evidence>